<dbReference type="PANTHER" id="PTHR48079:SF6">
    <property type="entry name" value="NAD(P)-BINDING DOMAIN-CONTAINING PROTEIN-RELATED"/>
    <property type="match status" value="1"/>
</dbReference>
<dbReference type="Proteomes" id="UP000433788">
    <property type="component" value="Unassembled WGS sequence"/>
</dbReference>
<reference evidence="2 3" key="1">
    <citation type="submission" date="2019-11" db="EMBL/GenBank/DDBJ databases">
        <authorList>
            <person name="Zhang X.Y."/>
        </authorList>
    </citation>
    <scope>NUCLEOTIDE SEQUENCE [LARGE SCALE GENOMIC DNA]</scope>
    <source>
        <strain evidence="2 3">C176</strain>
    </source>
</reference>
<evidence type="ECO:0000313" key="3">
    <source>
        <dbReference type="Proteomes" id="UP000433788"/>
    </source>
</evidence>
<proteinExistence type="predicted"/>
<dbReference type="SUPFAM" id="SSF51735">
    <property type="entry name" value="NAD(P)-binding Rossmann-fold domains"/>
    <property type="match status" value="1"/>
</dbReference>
<evidence type="ECO:0000259" key="1">
    <source>
        <dbReference type="Pfam" id="PF01370"/>
    </source>
</evidence>
<accession>A0A6N7QP56</accession>
<dbReference type="CDD" id="cd05266">
    <property type="entry name" value="SDR_a4"/>
    <property type="match status" value="1"/>
</dbReference>
<keyword evidence="3" id="KW-1185">Reference proteome</keyword>
<feature type="domain" description="NAD-dependent epimerase/dehydratase" evidence="1">
    <location>
        <begin position="5"/>
        <end position="167"/>
    </location>
</feature>
<comment type="caution">
    <text evidence="2">The sequence shown here is derived from an EMBL/GenBank/DDBJ whole genome shotgun (WGS) entry which is preliminary data.</text>
</comment>
<dbReference type="EMBL" id="WJPP01000002">
    <property type="protein sequence ID" value="MRH77822.1"/>
    <property type="molecule type" value="Genomic_DNA"/>
</dbReference>
<dbReference type="Pfam" id="PF01370">
    <property type="entry name" value="Epimerase"/>
    <property type="match status" value="1"/>
</dbReference>
<dbReference type="AlphaFoldDB" id="A0A6N7QP56"/>
<dbReference type="GO" id="GO:0004029">
    <property type="term" value="F:aldehyde dehydrogenase (NAD+) activity"/>
    <property type="evidence" value="ECO:0007669"/>
    <property type="project" value="TreeGrafter"/>
</dbReference>
<dbReference type="GO" id="GO:0005737">
    <property type="term" value="C:cytoplasm"/>
    <property type="evidence" value="ECO:0007669"/>
    <property type="project" value="TreeGrafter"/>
</dbReference>
<dbReference type="RefSeq" id="WP_153718888.1">
    <property type="nucleotide sequence ID" value="NZ_WJPP01000002.1"/>
</dbReference>
<dbReference type="InterPro" id="IPR051783">
    <property type="entry name" value="NAD(P)-dependent_oxidoreduct"/>
</dbReference>
<organism evidence="2 3">
    <name type="scientific">Spiribacter salilacus</name>
    <dbReference type="NCBI Taxonomy" id="2664894"/>
    <lineage>
        <taxon>Bacteria</taxon>
        <taxon>Pseudomonadati</taxon>
        <taxon>Pseudomonadota</taxon>
        <taxon>Gammaproteobacteria</taxon>
        <taxon>Chromatiales</taxon>
        <taxon>Ectothiorhodospiraceae</taxon>
        <taxon>Spiribacter</taxon>
    </lineage>
</organism>
<evidence type="ECO:0000313" key="2">
    <source>
        <dbReference type="EMBL" id="MRH77822.1"/>
    </source>
</evidence>
<gene>
    <name evidence="2" type="ORF">GH984_03810</name>
</gene>
<dbReference type="PANTHER" id="PTHR48079">
    <property type="entry name" value="PROTEIN YEEZ"/>
    <property type="match status" value="1"/>
</dbReference>
<name>A0A6N7QP56_9GAMM</name>
<sequence>MKKRILIAGCGRIGQRLGKALAQQGHSVFGLRRTAAALPKNIQLIQADLLQPDSLRMVVPEQIDQIFYILTPSDYTDAGYAAAYVEGLANLLNLMQIRNTRLPRVIFVSSTSVYGQSAGEWVTENSPTQPERFSGQRLLQAEQLANDYTGEFISIRFSGIYGPGRERLIEKVKAGATCQATPPLYTNRIHETDCVGILMHIGNLAHPEDCYLASDHDPATQCEVMQWLAQTLGAPAPTPVSGAQSGRRCDSSRLQRSGYQWVYPDFRCGYERLINGDCALDERY</sequence>
<protein>
    <submittedName>
        <fullName evidence="2">NAD-dependent epimerase/dehydratase family protein</fullName>
    </submittedName>
</protein>
<dbReference type="Gene3D" id="3.40.50.720">
    <property type="entry name" value="NAD(P)-binding Rossmann-like Domain"/>
    <property type="match status" value="1"/>
</dbReference>
<dbReference type="InterPro" id="IPR001509">
    <property type="entry name" value="Epimerase_deHydtase"/>
</dbReference>
<dbReference type="InterPro" id="IPR036291">
    <property type="entry name" value="NAD(P)-bd_dom_sf"/>
</dbReference>